<evidence type="ECO:0000313" key="1">
    <source>
        <dbReference type="EMBL" id="KAF9503896.1"/>
    </source>
</evidence>
<dbReference type="AlphaFoldDB" id="A0A9P6AFC8"/>
<proteinExistence type="predicted"/>
<sequence>MQFPFSLEETRTNLRFRESLPLILMLSQHQSQLMMERSPRPNELDFRLPIDALISFVFRTLEPPKEM</sequence>
<gene>
    <name evidence="1" type="ORF">BS47DRAFT_737315</name>
</gene>
<protein>
    <submittedName>
        <fullName evidence="1">Uncharacterized protein</fullName>
    </submittedName>
</protein>
<dbReference type="EMBL" id="MU129288">
    <property type="protein sequence ID" value="KAF9503896.1"/>
    <property type="molecule type" value="Genomic_DNA"/>
</dbReference>
<comment type="caution">
    <text evidence="1">The sequence shown here is derived from an EMBL/GenBank/DDBJ whole genome shotgun (WGS) entry which is preliminary data.</text>
</comment>
<evidence type="ECO:0000313" key="2">
    <source>
        <dbReference type="Proteomes" id="UP000886523"/>
    </source>
</evidence>
<accession>A0A9P6AFC8</accession>
<dbReference type="Proteomes" id="UP000886523">
    <property type="component" value="Unassembled WGS sequence"/>
</dbReference>
<name>A0A9P6AFC8_9AGAM</name>
<reference evidence="1" key="1">
    <citation type="journal article" date="2020" name="Nat. Commun.">
        <title>Large-scale genome sequencing of mycorrhizal fungi provides insights into the early evolution of symbiotic traits.</title>
        <authorList>
            <person name="Miyauchi S."/>
            <person name="Kiss E."/>
            <person name="Kuo A."/>
            <person name="Drula E."/>
            <person name="Kohler A."/>
            <person name="Sanchez-Garcia M."/>
            <person name="Morin E."/>
            <person name="Andreopoulos B."/>
            <person name="Barry K.W."/>
            <person name="Bonito G."/>
            <person name="Buee M."/>
            <person name="Carver A."/>
            <person name="Chen C."/>
            <person name="Cichocki N."/>
            <person name="Clum A."/>
            <person name="Culley D."/>
            <person name="Crous P.W."/>
            <person name="Fauchery L."/>
            <person name="Girlanda M."/>
            <person name="Hayes R.D."/>
            <person name="Keri Z."/>
            <person name="LaButti K."/>
            <person name="Lipzen A."/>
            <person name="Lombard V."/>
            <person name="Magnuson J."/>
            <person name="Maillard F."/>
            <person name="Murat C."/>
            <person name="Nolan M."/>
            <person name="Ohm R.A."/>
            <person name="Pangilinan J."/>
            <person name="Pereira M.F."/>
            <person name="Perotto S."/>
            <person name="Peter M."/>
            <person name="Pfister S."/>
            <person name="Riley R."/>
            <person name="Sitrit Y."/>
            <person name="Stielow J.B."/>
            <person name="Szollosi G."/>
            <person name="Zifcakova L."/>
            <person name="Stursova M."/>
            <person name="Spatafora J.W."/>
            <person name="Tedersoo L."/>
            <person name="Vaario L.M."/>
            <person name="Yamada A."/>
            <person name="Yan M."/>
            <person name="Wang P."/>
            <person name="Xu J."/>
            <person name="Bruns T."/>
            <person name="Baldrian P."/>
            <person name="Vilgalys R."/>
            <person name="Dunand C."/>
            <person name="Henrissat B."/>
            <person name="Grigoriev I.V."/>
            <person name="Hibbett D."/>
            <person name="Nagy L.G."/>
            <person name="Martin F.M."/>
        </authorList>
    </citation>
    <scope>NUCLEOTIDE SEQUENCE</scope>
    <source>
        <strain evidence="1">UP504</strain>
    </source>
</reference>
<keyword evidence="2" id="KW-1185">Reference proteome</keyword>
<organism evidence="1 2">
    <name type="scientific">Hydnum rufescens UP504</name>
    <dbReference type="NCBI Taxonomy" id="1448309"/>
    <lineage>
        <taxon>Eukaryota</taxon>
        <taxon>Fungi</taxon>
        <taxon>Dikarya</taxon>
        <taxon>Basidiomycota</taxon>
        <taxon>Agaricomycotina</taxon>
        <taxon>Agaricomycetes</taxon>
        <taxon>Cantharellales</taxon>
        <taxon>Hydnaceae</taxon>
        <taxon>Hydnum</taxon>
    </lineage>
</organism>